<organism evidence="1 2">
    <name type="scientific">Hibiscus sabdariffa</name>
    <name type="common">roselle</name>
    <dbReference type="NCBI Taxonomy" id="183260"/>
    <lineage>
        <taxon>Eukaryota</taxon>
        <taxon>Viridiplantae</taxon>
        <taxon>Streptophyta</taxon>
        <taxon>Embryophyta</taxon>
        <taxon>Tracheophyta</taxon>
        <taxon>Spermatophyta</taxon>
        <taxon>Magnoliopsida</taxon>
        <taxon>eudicotyledons</taxon>
        <taxon>Gunneridae</taxon>
        <taxon>Pentapetalae</taxon>
        <taxon>rosids</taxon>
        <taxon>malvids</taxon>
        <taxon>Malvales</taxon>
        <taxon>Malvaceae</taxon>
        <taxon>Malvoideae</taxon>
        <taxon>Hibiscus</taxon>
    </lineage>
</organism>
<dbReference type="EMBL" id="JBBPBM010000602">
    <property type="protein sequence ID" value="KAK8493660.1"/>
    <property type="molecule type" value="Genomic_DNA"/>
</dbReference>
<comment type="caution">
    <text evidence="1">The sequence shown here is derived from an EMBL/GenBank/DDBJ whole genome shotgun (WGS) entry which is preliminary data.</text>
</comment>
<sequence length="79" mass="8423">MSGAKLAKGRPISCRLLPGCSSDAAFAESVERAAKQLLALPRVLCRRRGGFGFGRGKAVETREAKGVAQNTCLECHTNF</sequence>
<protein>
    <submittedName>
        <fullName evidence="1">Uncharacterized protein</fullName>
    </submittedName>
</protein>
<evidence type="ECO:0000313" key="2">
    <source>
        <dbReference type="Proteomes" id="UP001472677"/>
    </source>
</evidence>
<keyword evidence="2" id="KW-1185">Reference proteome</keyword>
<name>A0ABR2AJR1_9ROSI</name>
<reference evidence="1 2" key="1">
    <citation type="journal article" date="2024" name="G3 (Bethesda)">
        <title>Genome assembly of Hibiscus sabdariffa L. provides insights into metabolisms of medicinal natural products.</title>
        <authorList>
            <person name="Kim T."/>
        </authorList>
    </citation>
    <scope>NUCLEOTIDE SEQUENCE [LARGE SCALE GENOMIC DNA]</scope>
    <source>
        <strain evidence="1">TK-2024</strain>
        <tissue evidence="1">Old leaves</tissue>
    </source>
</reference>
<evidence type="ECO:0000313" key="1">
    <source>
        <dbReference type="EMBL" id="KAK8493660.1"/>
    </source>
</evidence>
<proteinExistence type="predicted"/>
<accession>A0ABR2AJR1</accession>
<dbReference type="Proteomes" id="UP001472677">
    <property type="component" value="Unassembled WGS sequence"/>
</dbReference>
<gene>
    <name evidence="1" type="ORF">V6N12_000645</name>
</gene>